<dbReference type="SUPFAM" id="SSF53901">
    <property type="entry name" value="Thiolase-like"/>
    <property type="match status" value="2"/>
</dbReference>
<feature type="active site" description="Acyl-thioester intermediate" evidence="4">
    <location>
        <position position="90"/>
    </location>
</feature>
<feature type="active site" description="Proton acceptor" evidence="4">
    <location>
        <position position="349"/>
    </location>
</feature>
<dbReference type="InterPro" id="IPR002155">
    <property type="entry name" value="Thiolase"/>
</dbReference>
<sequence length="393" mass="40374">MDKETVIIVDGARTPMGGLMGSLSSVPATELGSTAVREALGRSAVEGAAVDEVFIGCVLPAGLKQCPARQAAIGAGIPVSTGAVTVNKACGSGMQAAIFGYDSIVAGTNSIVVAGGLESMSRAPHLLPAGRTGTRLGATTLYDHMFMDGLEDAYTGRAMGTFAQETADQRGLTREAMDAFAIESLSRARAAIEDGSLKAETVPVTVKTRKGETVVEDDEQPHKAAVDKIPGLRPAFTKEGTITAANSSSISDGASALVLMSGSEAERRGLKGSAELVAHARHSQAPEEFTLAPIGAIGKLLAKTGWSVEDIDLFEINEAFAMVTMLSMQDLGLPHEKVNIHGGACAQGHPIGSTGSRIIVSLMYALKKTGGKRGVAALCIGGGEATAVAIELR</sequence>
<accession>A0A095VUX6</accession>
<dbReference type="HOGENOM" id="CLU_031026_0_1_6"/>
<dbReference type="RefSeq" id="WP_035514398.1">
    <property type="nucleotide sequence ID" value="NZ_KN234748.1"/>
</dbReference>
<dbReference type="GO" id="GO:0003985">
    <property type="term" value="F:acetyl-CoA C-acetyltransferase activity"/>
    <property type="evidence" value="ECO:0007669"/>
    <property type="project" value="UniProtKB-EC"/>
</dbReference>
<evidence type="ECO:0000313" key="9">
    <source>
        <dbReference type="Proteomes" id="UP000029640"/>
    </source>
</evidence>
<feature type="active site" description="Proton acceptor" evidence="4">
    <location>
        <position position="379"/>
    </location>
</feature>
<dbReference type="EC" id="2.3.1.9" evidence="8"/>
<name>A0A095VUX6_9GAMM</name>
<keyword evidence="9" id="KW-1185">Reference proteome</keyword>
<dbReference type="Pfam" id="PF02803">
    <property type="entry name" value="Thiolase_C"/>
    <property type="match status" value="1"/>
</dbReference>
<dbReference type="InterPro" id="IPR016039">
    <property type="entry name" value="Thiolase-like"/>
</dbReference>
<dbReference type="OrthoDB" id="8951704at2"/>
<dbReference type="Pfam" id="PF00108">
    <property type="entry name" value="Thiolase_N"/>
    <property type="match status" value="1"/>
</dbReference>
<dbReference type="Proteomes" id="UP000029640">
    <property type="component" value="Unassembled WGS sequence"/>
</dbReference>
<protein>
    <submittedName>
        <fullName evidence="8">Acetyl-CoA C-acyltransferase</fullName>
        <ecNumber evidence="8">2.3.1.16</ecNumber>
        <ecNumber evidence="8">2.3.1.9</ecNumber>
    </submittedName>
</protein>
<reference evidence="8 9" key="1">
    <citation type="journal article" date="2014" name="Genome Announc.">
        <title>Genome Sequence of Gammaproteobacterial Pseudohaliea rubra Type Strain DSM 19751, Isolated from Coastal Seawater of the Mediterranean Sea.</title>
        <authorList>
            <person name="Spring S."/>
            <person name="Fiebig A."/>
            <person name="Riedel T."/>
            <person name="Goker M."/>
            <person name="Klenk H.P."/>
        </authorList>
    </citation>
    <scope>NUCLEOTIDE SEQUENCE [LARGE SCALE GENOMIC DNA]</scope>
    <source>
        <strain evidence="8 9">DSM 19751</strain>
    </source>
</reference>
<dbReference type="PIRSF" id="PIRSF000429">
    <property type="entry name" value="Ac-CoA_Ac_transf"/>
    <property type="match status" value="1"/>
</dbReference>
<proteinExistence type="inferred from homology"/>
<keyword evidence="2 5" id="KW-0808">Transferase</keyword>
<dbReference type="PATRIC" id="fig|1265313.6.peg.332"/>
<dbReference type="AlphaFoldDB" id="A0A095VUX6"/>
<feature type="domain" description="Thiolase C-terminal" evidence="7">
    <location>
        <begin position="273"/>
        <end position="391"/>
    </location>
</feature>
<evidence type="ECO:0000313" key="8">
    <source>
        <dbReference type="EMBL" id="KGE05130.1"/>
    </source>
</evidence>
<evidence type="ECO:0000256" key="5">
    <source>
        <dbReference type="RuleBase" id="RU003557"/>
    </source>
</evidence>
<evidence type="ECO:0000256" key="1">
    <source>
        <dbReference type="ARBA" id="ARBA00010982"/>
    </source>
</evidence>
<dbReference type="PANTHER" id="PTHR18919:SF164">
    <property type="entry name" value="ACETYL-COA ACETYLTRANSFERASE"/>
    <property type="match status" value="1"/>
</dbReference>
<gene>
    <name evidence="8" type="ORF">HRUBRA_00332</name>
</gene>
<dbReference type="eggNOG" id="COG0183">
    <property type="taxonomic scope" value="Bacteria"/>
</dbReference>
<dbReference type="CDD" id="cd00751">
    <property type="entry name" value="thiolase"/>
    <property type="match status" value="1"/>
</dbReference>
<dbReference type="EC" id="2.3.1.16" evidence="8"/>
<keyword evidence="3 5" id="KW-0012">Acyltransferase</keyword>
<dbReference type="Gene3D" id="3.40.47.10">
    <property type="match status" value="2"/>
</dbReference>
<organism evidence="8 9">
    <name type="scientific">Pseudohaliea rubra DSM 19751</name>
    <dbReference type="NCBI Taxonomy" id="1265313"/>
    <lineage>
        <taxon>Bacteria</taxon>
        <taxon>Pseudomonadati</taxon>
        <taxon>Pseudomonadota</taxon>
        <taxon>Gammaproteobacteria</taxon>
        <taxon>Cellvibrionales</taxon>
        <taxon>Halieaceae</taxon>
        <taxon>Pseudohaliea</taxon>
    </lineage>
</organism>
<dbReference type="NCBIfam" id="TIGR01930">
    <property type="entry name" value="AcCoA-C-Actrans"/>
    <property type="match status" value="1"/>
</dbReference>
<dbReference type="PANTHER" id="PTHR18919">
    <property type="entry name" value="ACETYL-COA C-ACYLTRANSFERASE"/>
    <property type="match status" value="1"/>
</dbReference>
<dbReference type="EMBL" id="AUVB01000012">
    <property type="protein sequence ID" value="KGE05130.1"/>
    <property type="molecule type" value="Genomic_DNA"/>
</dbReference>
<evidence type="ECO:0000259" key="6">
    <source>
        <dbReference type="Pfam" id="PF00108"/>
    </source>
</evidence>
<feature type="domain" description="Thiolase N-terminal" evidence="6">
    <location>
        <begin position="6"/>
        <end position="262"/>
    </location>
</feature>
<dbReference type="STRING" id="1265313.HRUBRA_00332"/>
<evidence type="ECO:0000256" key="3">
    <source>
        <dbReference type="ARBA" id="ARBA00023315"/>
    </source>
</evidence>
<evidence type="ECO:0000259" key="7">
    <source>
        <dbReference type="Pfam" id="PF02803"/>
    </source>
</evidence>
<evidence type="ECO:0000256" key="2">
    <source>
        <dbReference type="ARBA" id="ARBA00022679"/>
    </source>
</evidence>
<dbReference type="InterPro" id="IPR020610">
    <property type="entry name" value="Thiolase_AS"/>
</dbReference>
<comment type="caution">
    <text evidence="8">The sequence shown here is derived from an EMBL/GenBank/DDBJ whole genome shotgun (WGS) entry which is preliminary data.</text>
</comment>
<comment type="similarity">
    <text evidence="1 5">Belongs to the thiolase-like superfamily. Thiolase family.</text>
</comment>
<evidence type="ECO:0000256" key="4">
    <source>
        <dbReference type="PIRSR" id="PIRSR000429-1"/>
    </source>
</evidence>
<dbReference type="InterPro" id="IPR020616">
    <property type="entry name" value="Thiolase_N"/>
</dbReference>
<dbReference type="PROSITE" id="PS00099">
    <property type="entry name" value="THIOLASE_3"/>
    <property type="match status" value="1"/>
</dbReference>
<dbReference type="InterPro" id="IPR020617">
    <property type="entry name" value="Thiolase_C"/>
</dbReference>